<evidence type="ECO:0000313" key="3">
    <source>
        <dbReference type="Proteomes" id="UP000316270"/>
    </source>
</evidence>
<evidence type="ECO:0000313" key="2">
    <source>
        <dbReference type="EMBL" id="QDS72391.1"/>
    </source>
</evidence>
<dbReference type="Proteomes" id="UP000316270">
    <property type="component" value="Chromosome 7"/>
</dbReference>
<evidence type="ECO:0000256" key="1">
    <source>
        <dbReference type="SAM" id="MobiDB-lite"/>
    </source>
</evidence>
<name>A0A517L9T0_9PEZI</name>
<sequence>MARSYFETITSARRESYIVHRHSFDSDQTLVDSPQIQNPATLQTSSRPSYNRSTSTLTTRTASSTNALSPSLGKRMKVKRFFKRIGSGMLESLAFTGGAGIEYINTGIPTGIVVDKRSNDQVMGDVYGVQLMIW</sequence>
<dbReference type="OrthoDB" id="10503788at2759"/>
<organism evidence="2 3">
    <name type="scientific">Venturia effusa</name>
    <dbReference type="NCBI Taxonomy" id="50376"/>
    <lineage>
        <taxon>Eukaryota</taxon>
        <taxon>Fungi</taxon>
        <taxon>Dikarya</taxon>
        <taxon>Ascomycota</taxon>
        <taxon>Pezizomycotina</taxon>
        <taxon>Dothideomycetes</taxon>
        <taxon>Pleosporomycetidae</taxon>
        <taxon>Venturiales</taxon>
        <taxon>Venturiaceae</taxon>
        <taxon>Venturia</taxon>
    </lineage>
</organism>
<gene>
    <name evidence="2" type="ORF">FKW77_008633</name>
</gene>
<reference evidence="2 3" key="1">
    <citation type="submission" date="2019-07" db="EMBL/GenBank/DDBJ databases">
        <title>Finished genome of Venturia effusa.</title>
        <authorList>
            <person name="Young C.A."/>
            <person name="Cox M.P."/>
            <person name="Ganley A.R.D."/>
            <person name="David W.J."/>
        </authorList>
    </citation>
    <scope>NUCLEOTIDE SEQUENCE [LARGE SCALE GENOMIC DNA]</scope>
    <source>
        <strain evidence="3">albino</strain>
    </source>
</reference>
<feature type="region of interest" description="Disordered" evidence="1">
    <location>
        <begin position="39"/>
        <end position="69"/>
    </location>
</feature>
<feature type="compositionally biased region" description="Low complexity" evidence="1">
    <location>
        <begin position="51"/>
        <end position="69"/>
    </location>
</feature>
<dbReference type="AlphaFoldDB" id="A0A517L9T0"/>
<keyword evidence="3" id="KW-1185">Reference proteome</keyword>
<accession>A0A517L9T0</accession>
<protein>
    <submittedName>
        <fullName evidence="2">Uncharacterized protein</fullName>
    </submittedName>
</protein>
<dbReference type="EMBL" id="CP042191">
    <property type="protein sequence ID" value="QDS72391.1"/>
    <property type="molecule type" value="Genomic_DNA"/>
</dbReference>
<proteinExistence type="predicted"/>
<feature type="compositionally biased region" description="Polar residues" evidence="1">
    <location>
        <begin position="39"/>
        <end position="50"/>
    </location>
</feature>